<proteinExistence type="predicted"/>
<feature type="non-terminal residue" evidence="1">
    <location>
        <position position="1"/>
    </location>
</feature>
<evidence type="ECO:0000313" key="1">
    <source>
        <dbReference type="EMBL" id="CDW32997.1"/>
    </source>
</evidence>
<organism evidence="1">
    <name type="scientific">Lepeophtheirus salmonis</name>
    <name type="common">Salmon louse</name>
    <name type="synonym">Caligus salmonis</name>
    <dbReference type="NCBI Taxonomy" id="72036"/>
    <lineage>
        <taxon>Eukaryota</taxon>
        <taxon>Metazoa</taxon>
        <taxon>Ecdysozoa</taxon>
        <taxon>Arthropoda</taxon>
        <taxon>Crustacea</taxon>
        <taxon>Multicrustacea</taxon>
        <taxon>Hexanauplia</taxon>
        <taxon>Copepoda</taxon>
        <taxon>Siphonostomatoida</taxon>
        <taxon>Caligidae</taxon>
        <taxon>Lepeophtheirus</taxon>
    </lineage>
</organism>
<protein>
    <submittedName>
        <fullName evidence="1">Uncharacterized protein</fullName>
    </submittedName>
</protein>
<accession>A0A0K2U4Z2</accession>
<dbReference type="EMBL" id="HACA01015636">
    <property type="protein sequence ID" value="CDW32997.1"/>
    <property type="molecule type" value="Transcribed_RNA"/>
</dbReference>
<reference evidence="1" key="1">
    <citation type="submission" date="2014-05" db="EMBL/GenBank/DDBJ databases">
        <authorList>
            <person name="Chronopoulou M."/>
        </authorList>
    </citation>
    <scope>NUCLEOTIDE SEQUENCE</scope>
    <source>
        <tissue evidence="1">Whole organism</tissue>
    </source>
</reference>
<feature type="non-terminal residue" evidence="1">
    <location>
        <position position="63"/>
    </location>
</feature>
<sequence>SAISTPAIDLLYLHTISGKARLEQLCIFYQIVSHYKVALANDETKLTILLSNHRTNVTSDSFS</sequence>
<dbReference type="AlphaFoldDB" id="A0A0K2U4Z2"/>
<name>A0A0K2U4Z2_LEPSM</name>